<dbReference type="EMBL" id="CP012040">
    <property type="protein sequence ID" value="AKP52274.1"/>
    <property type="molecule type" value="Genomic_DNA"/>
</dbReference>
<sequence length="105" mass="12014">MAKNKFSGKLGELIARAENGNAEDVDYIISHLTEESSLAMTRYVDFALSLVENEMGVLRLEYYLFNGTLIQRNYCGLFFNRRLDYDLVDRAFNAGAIDEIQAFSR</sequence>
<evidence type="ECO:0000313" key="1">
    <source>
        <dbReference type="EMBL" id="AKP52274.1"/>
    </source>
</evidence>
<keyword evidence="2" id="KW-1185">Reference proteome</keyword>
<dbReference type="RefSeq" id="WP_048642512.1">
    <property type="nucleotide sequence ID" value="NZ_CP012040.1"/>
</dbReference>
<dbReference type="KEGG" id="camu:CA2015_2867"/>
<dbReference type="AlphaFoldDB" id="A0A0H4PDD9"/>
<name>A0A0H4PDD9_9BACT</name>
<dbReference type="OrthoDB" id="1493435at2"/>
<proteinExistence type="predicted"/>
<accession>A0A0H4PDD9</accession>
<organism evidence="1 2">
    <name type="scientific">Cyclobacterium amurskyense</name>
    <dbReference type="NCBI Taxonomy" id="320787"/>
    <lineage>
        <taxon>Bacteria</taxon>
        <taxon>Pseudomonadati</taxon>
        <taxon>Bacteroidota</taxon>
        <taxon>Cytophagia</taxon>
        <taxon>Cytophagales</taxon>
        <taxon>Cyclobacteriaceae</taxon>
        <taxon>Cyclobacterium</taxon>
    </lineage>
</organism>
<protein>
    <submittedName>
        <fullName evidence="1">Uncharacterized protein</fullName>
    </submittedName>
</protein>
<dbReference type="Proteomes" id="UP000036520">
    <property type="component" value="Chromosome"/>
</dbReference>
<evidence type="ECO:0000313" key="2">
    <source>
        <dbReference type="Proteomes" id="UP000036520"/>
    </source>
</evidence>
<gene>
    <name evidence="1" type="ORF">CA2015_2867</name>
</gene>
<reference evidence="1 2" key="1">
    <citation type="submission" date="2015-07" db="EMBL/GenBank/DDBJ databases">
        <authorList>
            <person name="Kim K.M."/>
        </authorList>
    </citation>
    <scope>NUCLEOTIDE SEQUENCE [LARGE SCALE GENOMIC DNA]</scope>
    <source>
        <strain evidence="1 2">KCTC 12363</strain>
    </source>
</reference>